<evidence type="ECO:0000256" key="2">
    <source>
        <dbReference type="ARBA" id="ARBA00022842"/>
    </source>
</evidence>
<dbReference type="Pfam" id="PF00348">
    <property type="entry name" value="polyprenyl_synt"/>
    <property type="match status" value="1"/>
</dbReference>
<evidence type="ECO:0000256" key="1">
    <source>
        <dbReference type="ARBA" id="ARBA00022723"/>
    </source>
</evidence>
<dbReference type="InterPro" id="IPR033749">
    <property type="entry name" value="Polyprenyl_synt_CS"/>
</dbReference>
<name>A0A9Q3X1S7_PSESX</name>
<keyword evidence="3" id="KW-0808">Transferase</keyword>
<dbReference type="AlphaFoldDB" id="A0A9Q3X1S7"/>
<dbReference type="InterPro" id="IPR000092">
    <property type="entry name" value="Polyprenyl_synt"/>
</dbReference>
<dbReference type="GO" id="GO:0004659">
    <property type="term" value="F:prenyltransferase activity"/>
    <property type="evidence" value="ECO:0007669"/>
    <property type="project" value="InterPro"/>
</dbReference>
<accession>A0A9Q3X1S7</accession>
<dbReference type="SUPFAM" id="SSF48576">
    <property type="entry name" value="Terpenoid synthases"/>
    <property type="match status" value="1"/>
</dbReference>
<dbReference type="GO" id="GO:0046872">
    <property type="term" value="F:metal ion binding"/>
    <property type="evidence" value="ECO:0007669"/>
    <property type="project" value="UniProtKB-KW"/>
</dbReference>
<gene>
    <name evidence="4" type="ORF">GIW73_10020</name>
</gene>
<comment type="similarity">
    <text evidence="3">Belongs to the FPP/GGPP synthase family.</text>
</comment>
<dbReference type="GO" id="GO:0008299">
    <property type="term" value="P:isoprenoid biosynthetic process"/>
    <property type="evidence" value="ECO:0007669"/>
    <property type="project" value="InterPro"/>
</dbReference>
<evidence type="ECO:0000313" key="4">
    <source>
        <dbReference type="EMBL" id="MCF5063270.1"/>
    </source>
</evidence>
<dbReference type="EMBL" id="WKEU01000033">
    <property type="protein sequence ID" value="MCF5063270.1"/>
    <property type="molecule type" value="Genomic_DNA"/>
</dbReference>
<sequence length="330" mass="36307">MTTTTMPFGASEWRAPFDYQQNAGGKNVRTAIAGALSAIYKLPADWTRQLCEPIELMHTSSLIHDDILDGDAMRRGQPSVWVKYGVGVALNSGMYGYIAGLQRLAGFSNLGILQAGLTCLEYLHVGQHLDLAFSNGNTLPTLTEYELIAQANTSCFFICLLEMCQCLSPVDEETYLALKSLLLELGVYYRYVNDYCDVNHIPHFEKKGFAPDLEGGPKSLLMILAGQPLVKAKRTNAQKKKIIKAYGRAGVLDTALAMIEATYATIEGHLEAIRYKHPEHNIHPLAGVLSDIRFQPGAADNYYQQCLAVGRPLHMATYCPGDQPITGSEN</sequence>
<keyword evidence="2" id="KW-0460">Magnesium</keyword>
<protein>
    <recommendedName>
        <fullName evidence="6">Polyprenyl synthetase</fullName>
    </recommendedName>
</protein>
<reference evidence="4" key="1">
    <citation type="submission" date="2019-11" db="EMBL/GenBank/DDBJ databases">
        <title>Epiphytic Pseudomonas syringae from cherry orchards.</title>
        <authorList>
            <person name="Hulin M.T."/>
        </authorList>
    </citation>
    <scope>NUCLEOTIDE SEQUENCE</scope>
    <source>
        <strain evidence="4">PA-6-9A</strain>
    </source>
</reference>
<evidence type="ECO:0008006" key="6">
    <source>
        <dbReference type="Google" id="ProtNLM"/>
    </source>
</evidence>
<evidence type="ECO:0000313" key="5">
    <source>
        <dbReference type="Proteomes" id="UP000814207"/>
    </source>
</evidence>
<organism evidence="4 5">
    <name type="scientific">Pseudomonas syringae</name>
    <dbReference type="NCBI Taxonomy" id="317"/>
    <lineage>
        <taxon>Bacteria</taxon>
        <taxon>Pseudomonadati</taxon>
        <taxon>Pseudomonadota</taxon>
        <taxon>Gammaproteobacteria</taxon>
        <taxon>Pseudomonadales</taxon>
        <taxon>Pseudomonadaceae</taxon>
        <taxon>Pseudomonas</taxon>
    </lineage>
</organism>
<keyword evidence="1" id="KW-0479">Metal-binding</keyword>
<proteinExistence type="inferred from homology"/>
<evidence type="ECO:0000256" key="3">
    <source>
        <dbReference type="RuleBase" id="RU004466"/>
    </source>
</evidence>
<dbReference type="PANTHER" id="PTHR12001">
    <property type="entry name" value="GERANYLGERANYL PYROPHOSPHATE SYNTHASE"/>
    <property type="match status" value="1"/>
</dbReference>
<dbReference type="Gene3D" id="1.10.600.10">
    <property type="entry name" value="Farnesyl Diphosphate Synthase"/>
    <property type="match status" value="1"/>
</dbReference>
<dbReference type="InterPro" id="IPR008949">
    <property type="entry name" value="Isoprenoid_synthase_dom_sf"/>
</dbReference>
<dbReference type="Proteomes" id="UP000814207">
    <property type="component" value="Unassembled WGS sequence"/>
</dbReference>
<dbReference type="PANTHER" id="PTHR12001:SF44">
    <property type="entry name" value="GERANYLGERANYL PYROPHOSPHATE SYNTHASE"/>
    <property type="match status" value="1"/>
</dbReference>
<comment type="caution">
    <text evidence="4">The sequence shown here is derived from an EMBL/GenBank/DDBJ whole genome shotgun (WGS) entry which is preliminary data.</text>
</comment>
<dbReference type="PROSITE" id="PS00723">
    <property type="entry name" value="POLYPRENYL_SYNTHASE_1"/>
    <property type="match status" value="1"/>
</dbReference>